<keyword evidence="4 10" id="KW-0489">Methyltransferase</keyword>
<dbReference type="FunFam" id="3.40.50.150:FF:000034">
    <property type="entry name" value="Protein arginine N-methyltransferase 3"/>
    <property type="match status" value="1"/>
</dbReference>
<keyword evidence="3" id="KW-0597">Phosphoprotein</keyword>
<keyword evidence="15" id="KW-1185">Reference proteome</keyword>
<protein>
    <recommendedName>
        <fullName evidence="2">type I protein arginine methyltransferase</fullName>
        <ecNumber evidence="2">2.1.1.319</ecNumber>
    </recommendedName>
</protein>
<dbReference type="EMBL" id="JADGJW010000479">
    <property type="protein sequence ID" value="KAJ3216439.1"/>
    <property type="molecule type" value="Genomic_DNA"/>
</dbReference>
<evidence type="ECO:0000313" key="15">
    <source>
        <dbReference type="Proteomes" id="UP001211065"/>
    </source>
</evidence>
<evidence type="ECO:0000256" key="8">
    <source>
        <dbReference type="ARBA" id="ARBA00047384"/>
    </source>
</evidence>
<dbReference type="GO" id="GO:0035242">
    <property type="term" value="F:protein-arginine omega-N asymmetric methyltransferase activity"/>
    <property type="evidence" value="ECO:0007669"/>
    <property type="project" value="UniProtKB-EC"/>
</dbReference>
<evidence type="ECO:0000256" key="2">
    <source>
        <dbReference type="ARBA" id="ARBA00011925"/>
    </source>
</evidence>
<dbReference type="PANTHER" id="PTHR11006:SF53">
    <property type="entry name" value="PROTEIN ARGININE N-METHYLTRANSFERASE 3"/>
    <property type="match status" value="1"/>
</dbReference>
<feature type="domain" description="Methyltransferase" evidence="12">
    <location>
        <begin position="217"/>
        <end position="287"/>
    </location>
</feature>
<evidence type="ECO:0000256" key="7">
    <source>
        <dbReference type="ARBA" id="ARBA00023242"/>
    </source>
</evidence>
<evidence type="ECO:0000313" key="14">
    <source>
        <dbReference type="EMBL" id="KAJ3216439.1"/>
    </source>
</evidence>
<dbReference type="PROSITE" id="PS51678">
    <property type="entry name" value="SAM_MT_PRMT"/>
    <property type="match status" value="1"/>
</dbReference>
<dbReference type="InterPro" id="IPR025799">
    <property type="entry name" value="Arg_MeTrfase"/>
</dbReference>
<evidence type="ECO:0000256" key="1">
    <source>
        <dbReference type="ARBA" id="ARBA00004123"/>
    </source>
</evidence>
<dbReference type="InterPro" id="IPR041698">
    <property type="entry name" value="Methyltransf_25"/>
</dbReference>
<dbReference type="EC" id="2.1.1.319" evidence="2"/>
<dbReference type="CDD" id="cd02440">
    <property type="entry name" value="AdoMet_MTases"/>
    <property type="match status" value="1"/>
</dbReference>
<keyword evidence="6 10" id="KW-0949">S-adenosyl-L-methionine</keyword>
<evidence type="ECO:0000256" key="5">
    <source>
        <dbReference type="ARBA" id="ARBA00022679"/>
    </source>
</evidence>
<keyword evidence="5 10" id="KW-0808">Transferase</keyword>
<dbReference type="Gene3D" id="2.70.160.11">
    <property type="entry name" value="Hnrnp arginine n-methyltransferase1"/>
    <property type="match status" value="1"/>
</dbReference>
<accession>A0AAD5U0Z0</accession>
<keyword evidence="7" id="KW-0539">Nucleus</keyword>
<evidence type="ECO:0000256" key="3">
    <source>
        <dbReference type="ARBA" id="ARBA00022553"/>
    </source>
</evidence>
<dbReference type="Gene3D" id="3.40.50.150">
    <property type="entry name" value="Vaccinia Virus protein VP39"/>
    <property type="match status" value="1"/>
</dbReference>
<feature type="coiled-coil region" evidence="11">
    <location>
        <begin position="79"/>
        <end position="113"/>
    </location>
</feature>
<comment type="subcellular location">
    <subcellularLocation>
        <location evidence="1">Nucleus</location>
    </subcellularLocation>
</comment>
<proteinExistence type="predicted"/>
<dbReference type="PANTHER" id="PTHR11006">
    <property type="entry name" value="PROTEIN ARGININE N-METHYLTRANSFERASE"/>
    <property type="match status" value="1"/>
</dbReference>
<comment type="catalytic activity">
    <reaction evidence="8">
        <text>L-arginyl-[protein] + 2 S-adenosyl-L-methionine = N(omega),N(omega)-dimethyl-L-arginyl-[protein] + 2 S-adenosyl-L-homocysteine + 2 H(+)</text>
        <dbReference type="Rhea" id="RHEA:48096"/>
        <dbReference type="Rhea" id="RHEA-COMP:10532"/>
        <dbReference type="Rhea" id="RHEA-COMP:11991"/>
        <dbReference type="ChEBI" id="CHEBI:15378"/>
        <dbReference type="ChEBI" id="CHEBI:29965"/>
        <dbReference type="ChEBI" id="CHEBI:57856"/>
        <dbReference type="ChEBI" id="CHEBI:59789"/>
        <dbReference type="ChEBI" id="CHEBI:61897"/>
        <dbReference type="EC" id="2.1.1.319"/>
    </reaction>
    <physiologicalReaction direction="left-to-right" evidence="8">
        <dbReference type="Rhea" id="RHEA:48097"/>
    </physiologicalReaction>
</comment>
<dbReference type="InterPro" id="IPR029063">
    <property type="entry name" value="SAM-dependent_MTases_sf"/>
</dbReference>
<reference evidence="14" key="1">
    <citation type="submission" date="2020-05" db="EMBL/GenBank/DDBJ databases">
        <title>Phylogenomic resolution of chytrid fungi.</title>
        <authorList>
            <person name="Stajich J.E."/>
            <person name="Amses K."/>
            <person name="Simmons R."/>
            <person name="Seto K."/>
            <person name="Myers J."/>
            <person name="Bonds A."/>
            <person name="Quandt C.A."/>
            <person name="Barry K."/>
            <person name="Liu P."/>
            <person name="Grigoriev I."/>
            <person name="Longcore J.E."/>
            <person name="James T.Y."/>
        </authorList>
    </citation>
    <scope>NUCLEOTIDE SEQUENCE</scope>
    <source>
        <strain evidence="14">JEL0476</strain>
    </source>
</reference>
<comment type="catalytic activity">
    <reaction evidence="9">
        <text>L-arginyl-[protein] + S-adenosyl-L-methionine = N(omega)-methyl-L-arginyl-[protein] + S-adenosyl-L-homocysteine + H(+)</text>
        <dbReference type="Rhea" id="RHEA:48100"/>
        <dbReference type="Rhea" id="RHEA-COMP:10532"/>
        <dbReference type="Rhea" id="RHEA-COMP:11990"/>
        <dbReference type="ChEBI" id="CHEBI:15378"/>
        <dbReference type="ChEBI" id="CHEBI:29965"/>
        <dbReference type="ChEBI" id="CHEBI:57856"/>
        <dbReference type="ChEBI" id="CHEBI:59789"/>
        <dbReference type="ChEBI" id="CHEBI:65280"/>
    </reaction>
    <physiologicalReaction direction="left-to-right" evidence="9">
        <dbReference type="Rhea" id="RHEA:48101"/>
    </physiologicalReaction>
</comment>
<feature type="domain" description="Protein arginine N-methyltransferase" evidence="13">
    <location>
        <begin position="322"/>
        <end position="481"/>
    </location>
</feature>
<name>A0AAD5U0Z0_9FUNG</name>
<comment type="caution">
    <text evidence="14">The sequence shown here is derived from an EMBL/GenBank/DDBJ whole genome shotgun (WGS) entry which is preliminary data.</text>
</comment>
<evidence type="ECO:0000259" key="13">
    <source>
        <dbReference type="Pfam" id="PF22528"/>
    </source>
</evidence>
<dbReference type="Pfam" id="PF13649">
    <property type="entry name" value="Methyltransf_25"/>
    <property type="match status" value="1"/>
</dbReference>
<evidence type="ECO:0000256" key="4">
    <source>
        <dbReference type="ARBA" id="ARBA00022603"/>
    </source>
</evidence>
<dbReference type="Proteomes" id="UP001211065">
    <property type="component" value="Unassembled WGS sequence"/>
</dbReference>
<dbReference type="SUPFAM" id="SSF53335">
    <property type="entry name" value="S-adenosyl-L-methionine-dependent methyltransferases"/>
    <property type="match status" value="1"/>
</dbReference>
<dbReference type="InterPro" id="IPR055135">
    <property type="entry name" value="PRMT_dom"/>
</dbReference>
<evidence type="ECO:0000256" key="9">
    <source>
        <dbReference type="ARBA" id="ARBA00049303"/>
    </source>
</evidence>
<evidence type="ECO:0000256" key="10">
    <source>
        <dbReference type="PROSITE-ProRule" id="PRU01015"/>
    </source>
</evidence>
<dbReference type="GO" id="GO:0005634">
    <property type="term" value="C:nucleus"/>
    <property type="evidence" value="ECO:0007669"/>
    <property type="project" value="UniProtKB-SubCell"/>
</dbReference>
<sequence>MIEDNENDSDLEWENEDDACSEEWNDNEMNETGTCSIDVIKNSKKQWVSDEKYLTPVLQDDPLLYCFDENFDKSDTNNVEFEEDEFNLILKKIENLTTESENALKNNDKLLSLELKIKIFEEKEILNQRQYNRLLNDFQDYKNFVKDTFFNTAEKRELKEAEKEEIVNEDGDWEMDSYFGSYAGNEIHEQMLKDVVRTESYRDFIYHNKDIFRDKIVLDVGCGTGILSMFAAKAGASKVFSVDNSTIIKKAKKIVKENNLDHIITFFQGKIEDVILPVQKVDIIISEWMGYFLLFEGMLDSVIYARDTWLAHDGFMAPSNSEILLCAVDDENWINDQYNFWNNVYGFKMNVMKEGFLEEAQVDFAEPSSVISNITSLKKIDMNLDTVKSLDFETNFKLKFDKKGKALALLGWFDIIFSHPKGEEIKFSTGPQTTRTHWKQTAFIFQKGIEVENGTSFEGTFRCVKHPKSNRGLFIEIKFKVYQNGLEKDTFSQNFNII</sequence>
<dbReference type="GO" id="GO:0042054">
    <property type="term" value="F:histone methyltransferase activity"/>
    <property type="evidence" value="ECO:0007669"/>
    <property type="project" value="TreeGrafter"/>
</dbReference>
<keyword evidence="11" id="KW-0175">Coiled coil</keyword>
<organism evidence="14 15">
    <name type="scientific">Clydaea vesicula</name>
    <dbReference type="NCBI Taxonomy" id="447962"/>
    <lineage>
        <taxon>Eukaryota</taxon>
        <taxon>Fungi</taxon>
        <taxon>Fungi incertae sedis</taxon>
        <taxon>Chytridiomycota</taxon>
        <taxon>Chytridiomycota incertae sedis</taxon>
        <taxon>Chytridiomycetes</taxon>
        <taxon>Lobulomycetales</taxon>
        <taxon>Lobulomycetaceae</taxon>
        <taxon>Clydaea</taxon>
    </lineage>
</organism>
<evidence type="ECO:0000256" key="6">
    <source>
        <dbReference type="ARBA" id="ARBA00022691"/>
    </source>
</evidence>
<dbReference type="Pfam" id="PF22528">
    <property type="entry name" value="PRMT_C"/>
    <property type="match status" value="1"/>
</dbReference>
<gene>
    <name evidence="14" type="primary">PRMT3</name>
    <name evidence="14" type="ORF">HK099_005868</name>
</gene>
<evidence type="ECO:0000259" key="12">
    <source>
        <dbReference type="Pfam" id="PF13649"/>
    </source>
</evidence>
<dbReference type="GO" id="GO:0032259">
    <property type="term" value="P:methylation"/>
    <property type="evidence" value="ECO:0007669"/>
    <property type="project" value="UniProtKB-KW"/>
</dbReference>
<dbReference type="AlphaFoldDB" id="A0AAD5U0Z0"/>
<evidence type="ECO:0000256" key="11">
    <source>
        <dbReference type="SAM" id="Coils"/>
    </source>
</evidence>